<evidence type="ECO:0000256" key="4">
    <source>
        <dbReference type="ARBA" id="ARBA00023136"/>
    </source>
</evidence>
<dbReference type="PANTHER" id="PTHR43652">
    <property type="entry name" value="BASIC AMINO ACID ANTIPORTER YFCC-RELATED"/>
    <property type="match status" value="1"/>
</dbReference>
<dbReference type="RefSeq" id="WP_051758024.1">
    <property type="nucleotide sequence ID" value="NZ_JOIJ01000017.1"/>
</dbReference>
<dbReference type="GO" id="GO:0022857">
    <property type="term" value="F:transmembrane transporter activity"/>
    <property type="evidence" value="ECO:0007669"/>
    <property type="project" value="InterPro"/>
</dbReference>
<feature type="transmembrane region" description="Helical" evidence="5">
    <location>
        <begin position="6"/>
        <end position="24"/>
    </location>
</feature>
<keyword evidence="4 5" id="KW-0472">Membrane</keyword>
<dbReference type="GO" id="GO:0005886">
    <property type="term" value="C:plasma membrane"/>
    <property type="evidence" value="ECO:0007669"/>
    <property type="project" value="TreeGrafter"/>
</dbReference>
<keyword evidence="3 5" id="KW-1133">Transmembrane helix</keyword>
<gene>
    <name evidence="6" type="ORF">JD82_03231</name>
</gene>
<feature type="transmembrane region" description="Helical" evidence="5">
    <location>
        <begin position="31"/>
        <end position="54"/>
    </location>
</feature>
<dbReference type="InterPro" id="IPR051679">
    <property type="entry name" value="DASS-Related_Transporters"/>
</dbReference>
<feature type="transmembrane region" description="Helical" evidence="5">
    <location>
        <begin position="292"/>
        <end position="313"/>
    </location>
</feature>
<proteinExistence type="predicted"/>
<feature type="transmembrane region" description="Helical" evidence="5">
    <location>
        <begin position="184"/>
        <end position="207"/>
    </location>
</feature>
<evidence type="ECO:0000256" key="3">
    <source>
        <dbReference type="ARBA" id="ARBA00022989"/>
    </source>
</evidence>
<protein>
    <submittedName>
        <fullName evidence="6">Anion transporter</fullName>
    </submittedName>
</protein>
<dbReference type="PANTHER" id="PTHR43652:SF2">
    <property type="entry name" value="BASIC AMINO ACID ANTIPORTER YFCC-RELATED"/>
    <property type="match status" value="1"/>
</dbReference>
<keyword evidence="7" id="KW-1185">Reference proteome</keyword>
<feature type="transmembrane region" description="Helical" evidence="5">
    <location>
        <begin position="417"/>
        <end position="438"/>
    </location>
</feature>
<reference evidence="6 7" key="1">
    <citation type="submission" date="2019-07" db="EMBL/GenBank/DDBJ databases">
        <title>R&amp;d 2014.</title>
        <authorList>
            <person name="Klenk H.-P."/>
        </authorList>
    </citation>
    <scope>NUCLEOTIDE SEQUENCE [LARGE SCALE GENOMIC DNA]</scope>
    <source>
        <strain evidence="6 7">DSM 43194</strain>
    </source>
</reference>
<keyword evidence="2 5" id="KW-0812">Transmembrane</keyword>
<dbReference type="AlphaFoldDB" id="A0A660CIF8"/>
<name>A0A660CIF8_9PSEU</name>
<comment type="subcellular location">
    <subcellularLocation>
        <location evidence="1">Membrane</location>
        <topology evidence="1">Multi-pass membrane protein</topology>
    </subcellularLocation>
</comment>
<evidence type="ECO:0000313" key="7">
    <source>
        <dbReference type="Proteomes" id="UP000317303"/>
    </source>
</evidence>
<evidence type="ECO:0000256" key="5">
    <source>
        <dbReference type="SAM" id="Phobius"/>
    </source>
</evidence>
<evidence type="ECO:0000313" key="6">
    <source>
        <dbReference type="EMBL" id="TWH21369.1"/>
    </source>
</evidence>
<dbReference type="OrthoDB" id="9156049at2"/>
<sequence>MAELTGSGVFTLAVFAAAVIAWMTGKMDDTFVGLSAAALLVFGGIVSSEAFFGALGSETIWLLIAAFVLAAALTRTGLPTRFAIALCGKASSVRGLAHRITAALVITSLAVPATSGRAALALPVFLALAAALADRAAVVRALALLFPTVILLSAVATITGAGAHLVTSQLLQQSTGHGIGYAQWLLLGFPFAVVSSHLAAEVVLLVMTRSDDRRRPLELHGLAGHVDVTTDGPLTAAQLRAVAALTFVVTLWCTEPWHGLSPALVALFGALVTTAPRVGLTRLPEALSTVPWSLLLFMVTTAVLGIALSSSGAADWLGHTLLSPAGGGLAFLVVVVVVSAAAHLVLQSRSARSSVLIPLLIPLATAAGLDPVAVAFASTVAAGFCHTLPSSAKPVAMFAAVTEAPTYRRSDLLRISLYLGPLTVGLVLTFALAVWPALGLPLQAP</sequence>
<feature type="transmembrane region" description="Helical" evidence="5">
    <location>
        <begin position="144"/>
        <end position="164"/>
    </location>
</feature>
<dbReference type="Pfam" id="PF00939">
    <property type="entry name" value="Na_sulph_symp"/>
    <property type="match status" value="1"/>
</dbReference>
<evidence type="ECO:0000256" key="1">
    <source>
        <dbReference type="ARBA" id="ARBA00004141"/>
    </source>
</evidence>
<dbReference type="Proteomes" id="UP000317303">
    <property type="component" value="Unassembled WGS sequence"/>
</dbReference>
<dbReference type="EMBL" id="VLJV01000001">
    <property type="protein sequence ID" value="TWH21369.1"/>
    <property type="molecule type" value="Genomic_DNA"/>
</dbReference>
<accession>A0A660CIF8</accession>
<evidence type="ECO:0000256" key="2">
    <source>
        <dbReference type="ARBA" id="ARBA00022692"/>
    </source>
</evidence>
<comment type="caution">
    <text evidence="6">The sequence shown here is derived from an EMBL/GenBank/DDBJ whole genome shotgun (WGS) entry which is preliminary data.</text>
</comment>
<dbReference type="InterPro" id="IPR001898">
    <property type="entry name" value="SLC13A/DASS"/>
</dbReference>
<feature type="transmembrane region" description="Helical" evidence="5">
    <location>
        <begin position="325"/>
        <end position="346"/>
    </location>
</feature>
<feature type="transmembrane region" description="Helical" evidence="5">
    <location>
        <begin position="60"/>
        <end position="84"/>
    </location>
</feature>
<organism evidence="6 7">
    <name type="scientific">Prauserella rugosa</name>
    <dbReference type="NCBI Taxonomy" id="43354"/>
    <lineage>
        <taxon>Bacteria</taxon>
        <taxon>Bacillati</taxon>
        <taxon>Actinomycetota</taxon>
        <taxon>Actinomycetes</taxon>
        <taxon>Pseudonocardiales</taxon>
        <taxon>Pseudonocardiaceae</taxon>
        <taxon>Prauserella</taxon>
    </lineage>
</organism>